<proteinExistence type="predicted"/>
<dbReference type="AlphaFoldDB" id="A0AA85KBS8"/>
<keyword evidence="1" id="KW-1185">Reference proteome</keyword>
<dbReference type="GO" id="GO:0003824">
    <property type="term" value="F:catalytic activity"/>
    <property type="evidence" value="ECO:0007669"/>
    <property type="project" value="UniProtKB-ARBA"/>
</dbReference>
<dbReference type="Gene3D" id="3.40.50.10300">
    <property type="entry name" value="CoaB-like"/>
    <property type="match status" value="1"/>
</dbReference>
<evidence type="ECO:0000313" key="2">
    <source>
        <dbReference type="WBParaSite" id="TREG1_72220.1"/>
    </source>
</evidence>
<evidence type="ECO:0000313" key="1">
    <source>
        <dbReference type="Proteomes" id="UP000050795"/>
    </source>
</evidence>
<reference evidence="2" key="2">
    <citation type="submission" date="2023-11" db="UniProtKB">
        <authorList>
            <consortium name="WormBaseParasite"/>
        </authorList>
    </citation>
    <scope>IDENTIFICATION</scope>
</reference>
<organism evidence="1 2">
    <name type="scientific">Trichobilharzia regenti</name>
    <name type="common">Nasal bird schistosome</name>
    <dbReference type="NCBI Taxonomy" id="157069"/>
    <lineage>
        <taxon>Eukaryota</taxon>
        <taxon>Metazoa</taxon>
        <taxon>Spiralia</taxon>
        <taxon>Lophotrochozoa</taxon>
        <taxon>Platyhelminthes</taxon>
        <taxon>Trematoda</taxon>
        <taxon>Digenea</taxon>
        <taxon>Strigeidida</taxon>
        <taxon>Schistosomatoidea</taxon>
        <taxon>Schistosomatidae</taxon>
        <taxon>Trichobilharzia</taxon>
    </lineage>
</organism>
<dbReference type="InterPro" id="IPR035929">
    <property type="entry name" value="CoaB-like_sf"/>
</dbReference>
<reference evidence="1" key="1">
    <citation type="submission" date="2022-06" db="EMBL/GenBank/DDBJ databases">
        <authorList>
            <person name="Berger JAMES D."/>
            <person name="Berger JAMES D."/>
        </authorList>
    </citation>
    <scope>NUCLEOTIDE SEQUENCE [LARGE SCALE GENOMIC DNA]</scope>
</reference>
<dbReference type="WBParaSite" id="TREG1_72220.1">
    <property type="protein sequence ID" value="TREG1_72220.1"/>
    <property type="gene ID" value="TREG1_72220"/>
</dbReference>
<dbReference type="GO" id="GO:0015937">
    <property type="term" value="P:coenzyme A biosynthetic process"/>
    <property type="evidence" value="ECO:0007669"/>
    <property type="project" value="UniProtKB-ARBA"/>
</dbReference>
<dbReference type="SUPFAM" id="SSF102645">
    <property type="entry name" value="CoaB-like"/>
    <property type="match status" value="1"/>
</dbReference>
<sequence length="180" mass="20637">MLYLSAAVSDYYLSNNERPEHKIQTKSKIIHQNNDGDNNNNNNDKSIQAVENLNLTLKPVPKLMKLINTLWAPNSYVISFKLETDNEQLLIKAQKSLQVNHSNIVVANLLHTRTKEVWLVHKQNDKESITIDHINIQQLVDKQSRYSTSSSSPSSSPGDIESVLIPRLIELHEQYILQRQ</sequence>
<dbReference type="Proteomes" id="UP000050795">
    <property type="component" value="Unassembled WGS sequence"/>
</dbReference>
<accession>A0AA85KBS8</accession>
<name>A0AA85KBS8_TRIRE</name>
<protein>
    <recommendedName>
        <fullName evidence="3">DFP domain-containing protein</fullName>
    </recommendedName>
</protein>
<evidence type="ECO:0008006" key="3">
    <source>
        <dbReference type="Google" id="ProtNLM"/>
    </source>
</evidence>